<name>A0A852TAK5_9BACI</name>
<dbReference type="Proteomes" id="UP000548423">
    <property type="component" value="Unassembled WGS sequence"/>
</dbReference>
<keyword evidence="2" id="KW-0966">Cell projection</keyword>
<dbReference type="AlphaFoldDB" id="A0A852TAK5"/>
<evidence type="ECO:0000256" key="1">
    <source>
        <dbReference type="SAM" id="Phobius"/>
    </source>
</evidence>
<organism evidence="2 3">
    <name type="scientific">Neobacillus niacini</name>
    <dbReference type="NCBI Taxonomy" id="86668"/>
    <lineage>
        <taxon>Bacteria</taxon>
        <taxon>Bacillati</taxon>
        <taxon>Bacillota</taxon>
        <taxon>Bacilli</taxon>
        <taxon>Bacillales</taxon>
        <taxon>Bacillaceae</taxon>
        <taxon>Neobacillus</taxon>
    </lineage>
</organism>
<keyword evidence="1" id="KW-0812">Transmembrane</keyword>
<sequence>MSKSMWTTPEEAMRKKKIKKNLLYIAIMIGTVVLSAAVTILANSI</sequence>
<keyword evidence="1" id="KW-1133">Transmembrane helix</keyword>
<dbReference type="EMBL" id="JACCBX010000005">
    <property type="protein sequence ID" value="NYE05783.1"/>
    <property type="molecule type" value="Genomic_DNA"/>
</dbReference>
<protein>
    <submittedName>
        <fullName evidence="2">Flagellar basal body-associated protein FliL</fullName>
    </submittedName>
</protein>
<comment type="caution">
    <text evidence="2">The sequence shown here is derived from an EMBL/GenBank/DDBJ whole genome shotgun (WGS) entry which is preliminary data.</text>
</comment>
<proteinExistence type="predicted"/>
<reference evidence="3" key="2">
    <citation type="submission" date="2020-08" db="EMBL/GenBank/DDBJ databases">
        <title>The Agave Microbiome: Exploring the role of microbial communities in plant adaptations to desert environments.</title>
        <authorList>
            <person name="Partida-Martinez L.P."/>
        </authorList>
    </citation>
    <scope>NUCLEOTIDE SEQUENCE [LARGE SCALE GENOMIC DNA]</scope>
    <source>
        <strain evidence="3">AT2.8</strain>
    </source>
</reference>
<reference evidence="3" key="1">
    <citation type="submission" date="2020-07" db="EMBL/GenBank/DDBJ databases">
        <authorList>
            <person name="Partida-Martinez L."/>
            <person name="Huntemann M."/>
            <person name="Clum A."/>
            <person name="Wang J."/>
            <person name="Palaniappan K."/>
            <person name="Ritter S."/>
            <person name="Chen I.-M."/>
            <person name="Stamatis D."/>
            <person name="Reddy T."/>
            <person name="O'Malley R."/>
            <person name="Daum C."/>
            <person name="Shapiro N."/>
            <person name="Ivanova N."/>
            <person name="Kyrpides N."/>
            <person name="Woyke T."/>
        </authorList>
    </citation>
    <scope>NUCLEOTIDE SEQUENCE [LARGE SCALE GENOMIC DNA]</scope>
    <source>
        <strain evidence="3">AT2.8</strain>
    </source>
</reference>
<keyword evidence="1" id="KW-0472">Membrane</keyword>
<keyword evidence="2" id="KW-0282">Flagellum</keyword>
<evidence type="ECO:0000313" key="3">
    <source>
        <dbReference type="Proteomes" id="UP000548423"/>
    </source>
</evidence>
<feature type="transmembrane region" description="Helical" evidence="1">
    <location>
        <begin position="21"/>
        <end position="42"/>
    </location>
</feature>
<evidence type="ECO:0000313" key="2">
    <source>
        <dbReference type="EMBL" id="NYE05783.1"/>
    </source>
</evidence>
<keyword evidence="2" id="KW-0969">Cilium</keyword>
<accession>A0A852TAK5</accession>
<gene>
    <name evidence="2" type="ORF">F4694_002558</name>
</gene>